<sequence>MPVPVPQQRSAPAAETSHGDLTLLVIEDDPAGTTITVPELSAAAGTRVRIRTARNLTEAARLLTDDVDCILLDLALPLTGGGSGPATPTAEAGTSGTGTGTGTGAGTGAGAGAGTGTADSGSPPEPVSERAGELAALTHVLGIAPLHAVLALTAQDDTELAAEAVRVGAQDYLFRGELDARVLSRAIRYAVERKRADIAQHQLTESRLRAQENARLERGLLPTPLLDGSGLSFAARYRPGRSRALLGGDFYDVVR</sequence>
<evidence type="ECO:0000256" key="1">
    <source>
        <dbReference type="PROSITE-ProRule" id="PRU00169"/>
    </source>
</evidence>
<reference evidence="4" key="1">
    <citation type="submission" date="2020-01" db="EMBL/GenBank/DDBJ databases">
        <title>Insect and environment-associated Actinomycetes.</title>
        <authorList>
            <person name="Currrie C."/>
            <person name="Chevrette M."/>
            <person name="Carlson C."/>
            <person name="Stubbendieck R."/>
            <person name="Wendt-Pienkowski E."/>
        </authorList>
    </citation>
    <scope>NUCLEOTIDE SEQUENCE</scope>
    <source>
        <strain evidence="4">SID7499</strain>
    </source>
</reference>
<proteinExistence type="predicted"/>
<feature type="region of interest" description="Disordered" evidence="2">
    <location>
        <begin position="1"/>
        <end position="20"/>
    </location>
</feature>
<dbReference type="SUPFAM" id="SSF52172">
    <property type="entry name" value="CheY-like"/>
    <property type="match status" value="2"/>
</dbReference>
<organism evidence="4">
    <name type="scientific">Streptomyces sp. SID7499</name>
    <dbReference type="NCBI Taxonomy" id="2706086"/>
    <lineage>
        <taxon>Bacteria</taxon>
        <taxon>Bacillati</taxon>
        <taxon>Actinomycetota</taxon>
        <taxon>Actinomycetes</taxon>
        <taxon>Kitasatosporales</taxon>
        <taxon>Streptomycetaceae</taxon>
        <taxon>Streptomyces</taxon>
    </lineage>
</organism>
<dbReference type="PROSITE" id="PS50110">
    <property type="entry name" value="RESPONSE_REGULATORY"/>
    <property type="match status" value="1"/>
</dbReference>
<dbReference type="SMART" id="SM00448">
    <property type="entry name" value="REC"/>
    <property type="match status" value="1"/>
</dbReference>
<name>A0A6G3XQ63_9ACTN</name>
<comment type="caution">
    <text evidence="4">The sequence shown here is derived from an EMBL/GenBank/DDBJ whole genome shotgun (WGS) entry which is preliminary data.</text>
</comment>
<dbReference type="AlphaFoldDB" id="A0A6G3XQ63"/>
<feature type="compositionally biased region" description="Low complexity" evidence="2">
    <location>
        <begin position="85"/>
        <end position="94"/>
    </location>
</feature>
<keyword evidence="1" id="KW-0597">Phosphoprotein</keyword>
<feature type="compositionally biased region" description="Gly residues" evidence="2">
    <location>
        <begin position="95"/>
        <end position="115"/>
    </location>
</feature>
<feature type="modified residue" description="4-aspartylphosphate" evidence="1">
    <location>
        <position position="73"/>
    </location>
</feature>
<dbReference type="InterPro" id="IPR011006">
    <property type="entry name" value="CheY-like_superfamily"/>
</dbReference>
<feature type="non-terminal residue" evidence="4">
    <location>
        <position position="255"/>
    </location>
</feature>
<feature type="domain" description="Response regulatory" evidence="3">
    <location>
        <begin position="22"/>
        <end position="190"/>
    </location>
</feature>
<evidence type="ECO:0000313" key="4">
    <source>
        <dbReference type="EMBL" id="NEE19794.1"/>
    </source>
</evidence>
<dbReference type="GO" id="GO:0000160">
    <property type="term" value="P:phosphorelay signal transduction system"/>
    <property type="evidence" value="ECO:0007669"/>
    <property type="project" value="InterPro"/>
</dbReference>
<evidence type="ECO:0000256" key="2">
    <source>
        <dbReference type="SAM" id="MobiDB-lite"/>
    </source>
</evidence>
<protein>
    <submittedName>
        <fullName evidence="4">Phosphatase</fullName>
    </submittedName>
</protein>
<dbReference type="EMBL" id="JAAGMN010008172">
    <property type="protein sequence ID" value="NEE19794.1"/>
    <property type="molecule type" value="Genomic_DNA"/>
</dbReference>
<feature type="region of interest" description="Disordered" evidence="2">
    <location>
        <begin position="83"/>
        <end position="130"/>
    </location>
</feature>
<accession>A0A6G3XQ63</accession>
<dbReference type="InterPro" id="IPR001789">
    <property type="entry name" value="Sig_transdc_resp-reg_receiver"/>
</dbReference>
<gene>
    <name evidence="4" type="ORF">G3M58_76690</name>
</gene>
<evidence type="ECO:0000259" key="3">
    <source>
        <dbReference type="PROSITE" id="PS50110"/>
    </source>
</evidence>
<dbReference type="Gene3D" id="3.40.50.2300">
    <property type="match status" value="1"/>
</dbReference>